<evidence type="ECO:0000313" key="1">
    <source>
        <dbReference type="EMBL" id="MFD1265341.1"/>
    </source>
</evidence>
<dbReference type="Gene3D" id="1.25.40.10">
    <property type="entry name" value="Tetratricopeptide repeat domain"/>
    <property type="match status" value="1"/>
</dbReference>
<gene>
    <name evidence="1" type="ORF">ACFQ4M_17355</name>
</gene>
<dbReference type="InterPro" id="IPR006597">
    <property type="entry name" value="Sel1-like"/>
</dbReference>
<dbReference type="PANTHER" id="PTHR11102:SF147">
    <property type="entry name" value="SEL1L ADAPTOR SUBUNIT OF ERAD E3 UBIQUITIN LIGASE"/>
    <property type="match status" value="1"/>
</dbReference>
<name>A0ABW3WHA0_9RHOO</name>
<dbReference type="RefSeq" id="WP_338405592.1">
    <property type="nucleotide sequence ID" value="NZ_JARQZE010000012.1"/>
</dbReference>
<dbReference type="Pfam" id="PF08238">
    <property type="entry name" value="Sel1"/>
    <property type="match status" value="3"/>
</dbReference>
<dbReference type="InterPro" id="IPR011990">
    <property type="entry name" value="TPR-like_helical_dom_sf"/>
</dbReference>
<dbReference type="SUPFAM" id="SSF81901">
    <property type="entry name" value="HCP-like"/>
    <property type="match status" value="1"/>
</dbReference>
<keyword evidence="2" id="KW-1185">Reference proteome</keyword>
<evidence type="ECO:0000313" key="2">
    <source>
        <dbReference type="Proteomes" id="UP001597158"/>
    </source>
</evidence>
<comment type="caution">
    <text evidence="1">The sequence shown here is derived from an EMBL/GenBank/DDBJ whole genome shotgun (WGS) entry which is preliminary data.</text>
</comment>
<dbReference type="EMBL" id="JBHTMC010000032">
    <property type="protein sequence ID" value="MFD1265341.1"/>
    <property type="molecule type" value="Genomic_DNA"/>
</dbReference>
<accession>A0ABW3WHA0</accession>
<dbReference type="InterPro" id="IPR050767">
    <property type="entry name" value="Sel1_AlgK"/>
</dbReference>
<organism evidence="1 2">
    <name type="scientific">Thauera mechernichensis</name>
    <dbReference type="NCBI Taxonomy" id="82788"/>
    <lineage>
        <taxon>Bacteria</taxon>
        <taxon>Pseudomonadati</taxon>
        <taxon>Pseudomonadota</taxon>
        <taxon>Betaproteobacteria</taxon>
        <taxon>Rhodocyclales</taxon>
        <taxon>Zoogloeaceae</taxon>
        <taxon>Thauera</taxon>
    </lineage>
</organism>
<dbReference type="Proteomes" id="UP001597158">
    <property type="component" value="Unassembled WGS sequence"/>
</dbReference>
<dbReference type="SMART" id="SM00671">
    <property type="entry name" value="SEL1"/>
    <property type="match status" value="3"/>
</dbReference>
<proteinExistence type="predicted"/>
<reference evidence="2" key="1">
    <citation type="journal article" date="2019" name="Int. J. Syst. Evol. Microbiol.">
        <title>The Global Catalogue of Microorganisms (GCM) 10K type strain sequencing project: providing services to taxonomists for standard genome sequencing and annotation.</title>
        <authorList>
            <consortium name="The Broad Institute Genomics Platform"/>
            <consortium name="The Broad Institute Genome Sequencing Center for Infectious Disease"/>
            <person name="Wu L."/>
            <person name="Ma J."/>
        </authorList>
    </citation>
    <scope>NUCLEOTIDE SEQUENCE [LARGE SCALE GENOMIC DNA]</scope>
    <source>
        <strain evidence="2">CCUG 48884</strain>
    </source>
</reference>
<dbReference type="PANTHER" id="PTHR11102">
    <property type="entry name" value="SEL-1-LIKE PROTEIN"/>
    <property type="match status" value="1"/>
</dbReference>
<protein>
    <submittedName>
        <fullName evidence="1">Tetratricopeptide repeat protein</fullName>
    </submittedName>
</protein>
<sequence length="211" mass="23894">MLARYRRLLHHAASGDLLAKVELGRMYMYGWGVQKDYKKALSLLWEAAKQDHPVAQQALGYFYASGYAFEPDNDFTFFWFRRAAKNGMVLSMFNIGTAYEKGLGVQKNLVAAHAVFHSLSQDQSLSRRGDAQDRAIALSKHLTPNELQKSILLSEVVYRDGGLVPAEIDKMTGDKRFVFEDHEPKGFEIGMAVDKLALISMRVEREISMIK</sequence>